<dbReference type="Proteomes" id="UP000248806">
    <property type="component" value="Unassembled WGS sequence"/>
</dbReference>
<dbReference type="InterPro" id="IPR000740">
    <property type="entry name" value="GrpE"/>
</dbReference>
<dbReference type="GO" id="GO:0006457">
    <property type="term" value="P:protein folding"/>
    <property type="evidence" value="ECO:0007669"/>
    <property type="project" value="InterPro"/>
</dbReference>
<keyword evidence="3" id="KW-1185">Reference proteome</keyword>
<sequence>MEEIDEKSYVSETPHSPDESADFKTQEPQPDEPNPGVTPEDNQAPAALAEHVLAQLRDLQTEMQGLRRDFDTKLKYDASKGQLIDSLHSELQDYRAGLHFKILRPLLLDLIAMYDDLSRLLESPNVQQEHESALPLFHSFLESTEEILHRNGVESFQLDEPTFVASKQRVVKVIPTADPSLDKHIARRVRKGFLYEEKVLRPEMVDTYKFDASLHTEG</sequence>
<dbReference type="Pfam" id="PF01025">
    <property type="entry name" value="GrpE"/>
    <property type="match status" value="1"/>
</dbReference>
<comment type="caution">
    <text evidence="2">The sequence shown here is derived from an EMBL/GenBank/DDBJ whole genome shotgun (WGS) entry which is preliminary data.</text>
</comment>
<protein>
    <submittedName>
        <fullName evidence="2">Molecular chaperone GrpE (Heat shock protein)</fullName>
    </submittedName>
</protein>
<accession>A0A326UIJ9</accession>
<dbReference type="AlphaFoldDB" id="A0A326UIJ9"/>
<dbReference type="GO" id="GO:0042803">
    <property type="term" value="F:protein homodimerization activity"/>
    <property type="evidence" value="ECO:0007669"/>
    <property type="project" value="InterPro"/>
</dbReference>
<dbReference type="EMBL" id="QKUF01000011">
    <property type="protein sequence ID" value="PZW28059.1"/>
    <property type="molecule type" value="Genomic_DNA"/>
</dbReference>
<dbReference type="GO" id="GO:0051087">
    <property type="term" value="F:protein-folding chaperone binding"/>
    <property type="evidence" value="ECO:0007669"/>
    <property type="project" value="InterPro"/>
</dbReference>
<dbReference type="OrthoDB" id="163814at2"/>
<evidence type="ECO:0000313" key="2">
    <source>
        <dbReference type="EMBL" id="PZW28059.1"/>
    </source>
</evidence>
<feature type="compositionally biased region" description="Basic and acidic residues" evidence="1">
    <location>
        <begin position="15"/>
        <end position="25"/>
    </location>
</feature>
<dbReference type="RefSeq" id="WP_111323802.1">
    <property type="nucleotide sequence ID" value="NZ_BIFX01000003.1"/>
</dbReference>
<name>A0A326UIJ9_THEHA</name>
<keyword evidence="2" id="KW-0346">Stress response</keyword>
<gene>
    <name evidence="2" type="ORF">EI42_03437</name>
</gene>
<organism evidence="2 3">
    <name type="scientific">Thermosporothrix hazakensis</name>
    <dbReference type="NCBI Taxonomy" id="644383"/>
    <lineage>
        <taxon>Bacteria</taxon>
        <taxon>Bacillati</taxon>
        <taxon>Chloroflexota</taxon>
        <taxon>Ktedonobacteria</taxon>
        <taxon>Ktedonobacterales</taxon>
        <taxon>Thermosporotrichaceae</taxon>
        <taxon>Thermosporothrix</taxon>
    </lineage>
</organism>
<reference evidence="2 3" key="1">
    <citation type="submission" date="2018-06" db="EMBL/GenBank/DDBJ databases">
        <title>Genomic Encyclopedia of Archaeal and Bacterial Type Strains, Phase II (KMG-II): from individual species to whole genera.</title>
        <authorList>
            <person name="Goeker M."/>
        </authorList>
    </citation>
    <scope>NUCLEOTIDE SEQUENCE [LARGE SCALE GENOMIC DNA]</scope>
    <source>
        <strain evidence="2 3">ATCC BAA-1881</strain>
    </source>
</reference>
<feature type="region of interest" description="Disordered" evidence="1">
    <location>
        <begin position="1"/>
        <end position="44"/>
    </location>
</feature>
<dbReference type="GO" id="GO:0000774">
    <property type="term" value="F:adenyl-nucleotide exchange factor activity"/>
    <property type="evidence" value="ECO:0007669"/>
    <property type="project" value="InterPro"/>
</dbReference>
<proteinExistence type="predicted"/>
<evidence type="ECO:0000256" key="1">
    <source>
        <dbReference type="SAM" id="MobiDB-lite"/>
    </source>
</evidence>
<evidence type="ECO:0000313" key="3">
    <source>
        <dbReference type="Proteomes" id="UP000248806"/>
    </source>
</evidence>